<feature type="coiled-coil region" evidence="2">
    <location>
        <begin position="444"/>
        <end position="493"/>
    </location>
</feature>
<accession>A0A8S3S4Q5</accession>
<evidence type="ECO:0000313" key="4">
    <source>
        <dbReference type="EMBL" id="CAG2213998.1"/>
    </source>
</evidence>
<keyword evidence="1" id="KW-0479">Metal-binding</keyword>
<evidence type="ECO:0000256" key="1">
    <source>
        <dbReference type="PROSITE-ProRule" id="PRU00024"/>
    </source>
</evidence>
<proteinExistence type="predicted"/>
<dbReference type="InterPro" id="IPR047153">
    <property type="entry name" value="TRIM45/56/19-like"/>
</dbReference>
<reference evidence="4" key="1">
    <citation type="submission" date="2021-03" db="EMBL/GenBank/DDBJ databases">
        <authorList>
            <person name="Bekaert M."/>
        </authorList>
    </citation>
    <scope>NUCLEOTIDE SEQUENCE</scope>
</reference>
<dbReference type="AlphaFoldDB" id="A0A8S3S4Q5"/>
<keyword evidence="1" id="KW-0863">Zinc-finger</keyword>
<sequence>MTDAKPLCEPCSTRNIESIAIQYCQDCDEQFCEVCTASHKTQKATKGHAIVDIKLAQFNTPKRNASGYCLTCDDPEPLCPPCAEQHTAMKLTRDHKLSFDIANFILSYKSKEEPTADAVCSDDQRTCESCAYHQKSVNAAYYCKECDEFMCDACYLQHKAMKNFSMHDMVDVNSMSSSVEILKNKETEAETKTSSDEEDEDYNIETLSQASSSSYDRCKTRQIDMGMPACEPCSRENNTVNASYFCEECDENLCEECYNFHQVEPEKPTAYSCWVMACNWTVCGVCDSLEITKPSDVWCSECDEGLYTECGKHHAVSKASRSHSTIPIAEYKQLPTDILKIVHTCSKHNEKFQTYCKKHDCPCCHRCVIETHNGCIDITAIDDIIKDVKSSNTLYDIELMIEEVAENLEKITKFQKDNVISLNDQRTWIDNKIKQTRIKINCHLDQIQEELLEKLNTIEERERKKIENLLTSLEEKKTEMNEFKTTLSNVKQHASDLQVFLTIKQMENRVIVEGRLLETLANSDSLKQISLSLKDDDIFQKISNLKSIGQIEVAIGPNEAMITRMKGKQAQLELVSKSPRLIEDIQLNLKRTVKTGLENTKGCLILPDDSLVLSCRSNNVVRFFSSQEKKDFEITISPRNVIDVAFIPEENTIVTTSGGDDKHCINIIDIKDRTIIREVRVNSSYYGVVYNDSKLITCAKDEGLNILKNGNCEVVEEIKIKEMTIFSYITAFEDKLYYTNRQHHTVTCCDMKGTNLWTFKKTSILSYPQGVTVDNYGNVYVTTSCNVIVISSDGKRVLELLKKRWTTSPLCIKL</sequence>
<comment type="caution">
    <text evidence="4">The sequence shown here is derived from an EMBL/GenBank/DDBJ whole genome shotgun (WGS) entry which is preliminary data.</text>
</comment>
<organism evidence="4 5">
    <name type="scientific">Mytilus edulis</name>
    <name type="common">Blue mussel</name>
    <dbReference type="NCBI Taxonomy" id="6550"/>
    <lineage>
        <taxon>Eukaryota</taxon>
        <taxon>Metazoa</taxon>
        <taxon>Spiralia</taxon>
        <taxon>Lophotrochozoa</taxon>
        <taxon>Mollusca</taxon>
        <taxon>Bivalvia</taxon>
        <taxon>Autobranchia</taxon>
        <taxon>Pteriomorphia</taxon>
        <taxon>Mytilida</taxon>
        <taxon>Mytiloidea</taxon>
        <taxon>Mytilidae</taxon>
        <taxon>Mytilinae</taxon>
        <taxon>Mytilus</taxon>
    </lineage>
</organism>
<dbReference type="Proteomes" id="UP000683360">
    <property type="component" value="Unassembled WGS sequence"/>
</dbReference>
<dbReference type="Gene3D" id="2.120.10.30">
    <property type="entry name" value="TolB, C-terminal domain"/>
    <property type="match status" value="1"/>
</dbReference>
<feature type="domain" description="B box-type" evidence="3">
    <location>
        <begin position="3"/>
        <end position="53"/>
    </location>
</feature>
<evidence type="ECO:0000259" key="3">
    <source>
        <dbReference type="PROSITE" id="PS50119"/>
    </source>
</evidence>
<dbReference type="SMART" id="SM00336">
    <property type="entry name" value="BBOX"/>
    <property type="match status" value="5"/>
</dbReference>
<dbReference type="InterPro" id="IPR000315">
    <property type="entry name" value="Znf_B-box"/>
</dbReference>
<dbReference type="EMBL" id="CAJPWZ010001397">
    <property type="protein sequence ID" value="CAG2213998.1"/>
    <property type="molecule type" value="Genomic_DNA"/>
</dbReference>
<gene>
    <name evidence="4" type="ORF">MEDL_27908</name>
</gene>
<dbReference type="OrthoDB" id="10423652at2759"/>
<name>A0A8S3S4Q5_MYTED</name>
<evidence type="ECO:0000313" key="5">
    <source>
        <dbReference type="Proteomes" id="UP000683360"/>
    </source>
</evidence>
<dbReference type="PROSITE" id="PS50119">
    <property type="entry name" value="ZF_BBOX"/>
    <property type="match status" value="2"/>
</dbReference>
<dbReference type="CDD" id="cd19757">
    <property type="entry name" value="Bbox1"/>
    <property type="match status" value="1"/>
</dbReference>
<dbReference type="PANTHER" id="PTHR25462">
    <property type="entry name" value="BONUS, ISOFORM C-RELATED"/>
    <property type="match status" value="1"/>
</dbReference>
<dbReference type="PANTHER" id="PTHR25462:SF296">
    <property type="entry name" value="MEIOTIC P26, ISOFORM F"/>
    <property type="match status" value="1"/>
</dbReference>
<dbReference type="Gene3D" id="3.30.160.60">
    <property type="entry name" value="Classic Zinc Finger"/>
    <property type="match status" value="1"/>
</dbReference>
<dbReference type="InterPro" id="IPR011042">
    <property type="entry name" value="6-blade_b-propeller_TolB-like"/>
</dbReference>
<feature type="domain" description="B box-type" evidence="3">
    <location>
        <begin position="125"/>
        <end position="172"/>
    </location>
</feature>
<protein>
    <recommendedName>
        <fullName evidence="3">B box-type domain-containing protein</fullName>
    </recommendedName>
</protein>
<dbReference type="GO" id="GO:0008270">
    <property type="term" value="F:zinc ion binding"/>
    <property type="evidence" value="ECO:0007669"/>
    <property type="project" value="UniProtKB-KW"/>
</dbReference>
<keyword evidence="1" id="KW-0862">Zinc</keyword>
<keyword evidence="5" id="KW-1185">Reference proteome</keyword>
<dbReference type="SUPFAM" id="SSF101898">
    <property type="entry name" value="NHL repeat"/>
    <property type="match status" value="1"/>
</dbReference>
<keyword evidence="2" id="KW-0175">Coiled coil</keyword>
<evidence type="ECO:0000256" key="2">
    <source>
        <dbReference type="SAM" id="Coils"/>
    </source>
</evidence>